<dbReference type="GO" id="GO:0008984">
    <property type="term" value="F:protein-glutamate methylesterase activity"/>
    <property type="evidence" value="ECO:0007669"/>
    <property type="project" value="UniProtKB-UniRule"/>
</dbReference>
<dbReference type="Pfam" id="PF00072">
    <property type="entry name" value="Response_reg"/>
    <property type="match status" value="1"/>
</dbReference>
<dbReference type="InterPro" id="IPR008248">
    <property type="entry name" value="CheB-like"/>
</dbReference>
<dbReference type="NCBIfam" id="NF001965">
    <property type="entry name" value="PRK00742.1"/>
    <property type="match status" value="1"/>
</dbReference>
<comment type="domain">
    <text evidence="3">Contains a C-terminal catalytic domain, and an N-terminal region which modulates catalytic activity.</text>
</comment>
<evidence type="ECO:0000256" key="3">
    <source>
        <dbReference type="HAMAP-Rule" id="MF_00099"/>
    </source>
</evidence>
<evidence type="ECO:0000256" key="4">
    <source>
        <dbReference type="PROSITE-ProRule" id="PRU00050"/>
    </source>
</evidence>
<feature type="compositionally biased region" description="Pro residues" evidence="6">
    <location>
        <begin position="156"/>
        <end position="173"/>
    </location>
</feature>
<comment type="subcellular location">
    <subcellularLocation>
        <location evidence="3">Cytoplasm</location>
    </subcellularLocation>
</comment>
<feature type="region of interest" description="Disordered" evidence="6">
    <location>
        <begin position="369"/>
        <end position="420"/>
    </location>
</feature>
<evidence type="ECO:0000259" key="7">
    <source>
        <dbReference type="PROSITE" id="PS50110"/>
    </source>
</evidence>
<feature type="active site" evidence="3 4">
    <location>
        <position position="310"/>
    </location>
</feature>
<comment type="catalytic activity">
    <reaction evidence="2 3">
        <text>[protein]-L-glutamate 5-O-methyl ester + H2O = L-glutamyl-[protein] + methanol + H(+)</text>
        <dbReference type="Rhea" id="RHEA:23236"/>
        <dbReference type="Rhea" id="RHEA-COMP:10208"/>
        <dbReference type="Rhea" id="RHEA-COMP:10311"/>
        <dbReference type="ChEBI" id="CHEBI:15377"/>
        <dbReference type="ChEBI" id="CHEBI:15378"/>
        <dbReference type="ChEBI" id="CHEBI:17790"/>
        <dbReference type="ChEBI" id="CHEBI:29973"/>
        <dbReference type="ChEBI" id="CHEBI:82795"/>
        <dbReference type="EC" id="3.1.1.61"/>
    </reaction>
</comment>
<sequence>MRAPLRTGFSVGDRIRVLVVDDSVVVRRLITDVLATDPAIEVVATAANGQIAVGKVEQLRPDAITLDVEMPVMDGLQALVEIRKIDRRVPIVMFSTLTERGAAAALEALSKGASDYVTKPANVGSVSESMESVRSQLIPKIKALVPRFRERGPSGPSGPPAPAFAPPPRPRPAAPGAKARALVIGSSTGGPEALTAVISKLPPNLGVPVLITQHMPPVFTRLYAQRLDKASALRVVEAENGQPVVPGTVYIAPGDFHMEVVRQGTNVVTKLHQGPPENFCRPAVDVMFRSALTLYGGELLAVILTGMGSDGRNGCKGIASAGGHVLVQDEATSVVWGMPGAVAREGVADEILPLHGIADAIVRRLGGAASMAPPAPRSAAGTSTTSPAGAPPPPVTPRTTPSSTPFPPATAPGRFSAGRR</sequence>
<dbReference type="PANTHER" id="PTHR42872:SF3">
    <property type="entry name" value="PROTEIN-GLUTAMATE METHYLESTERASE_PROTEIN-GLUTAMINE GLUTAMINASE 1"/>
    <property type="match status" value="1"/>
</dbReference>
<proteinExistence type="inferred from homology"/>
<dbReference type="EMBL" id="PTJD01000011">
    <property type="protein sequence ID" value="PPK93111.1"/>
    <property type="molecule type" value="Genomic_DNA"/>
</dbReference>
<dbReference type="Proteomes" id="UP000239485">
    <property type="component" value="Unassembled WGS sequence"/>
</dbReference>
<dbReference type="AlphaFoldDB" id="A0A2S6IFX5"/>
<evidence type="ECO:0000313" key="10">
    <source>
        <dbReference type="Proteomes" id="UP000239485"/>
    </source>
</evidence>
<dbReference type="GO" id="GO:0000156">
    <property type="term" value="F:phosphorelay response regulator activity"/>
    <property type="evidence" value="ECO:0007669"/>
    <property type="project" value="InterPro"/>
</dbReference>
<protein>
    <recommendedName>
        <fullName evidence="3">Protein-glutamate methylesterase/protein-glutamine glutaminase</fullName>
        <ecNumber evidence="3">3.1.1.61</ecNumber>
        <ecNumber evidence="3">3.5.1.44</ecNumber>
    </recommendedName>
</protein>
<evidence type="ECO:0000256" key="6">
    <source>
        <dbReference type="SAM" id="MobiDB-lite"/>
    </source>
</evidence>
<evidence type="ECO:0000259" key="8">
    <source>
        <dbReference type="PROSITE" id="PS50122"/>
    </source>
</evidence>
<reference evidence="9 10" key="1">
    <citation type="submission" date="2018-02" db="EMBL/GenBank/DDBJ databases">
        <title>Genomic Encyclopedia of Archaeal and Bacterial Type Strains, Phase II (KMG-II): from individual species to whole genera.</title>
        <authorList>
            <person name="Goeker M."/>
        </authorList>
    </citation>
    <scope>NUCLEOTIDE SEQUENCE [LARGE SCALE GENOMIC DNA]</scope>
    <source>
        <strain evidence="9 10">DSM 22857</strain>
    </source>
</reference>
<dbReference type="CDD" id="cd17541">
    <property type="entry name" value="REC_CheB-like"/>
    <property type="match status" value="1"/>
</dbReference>
<comment type="caution">
    <text evidence="9">The sequence shown here is derived from an EMBL/GenBank/DDBJ whole genome shotgun (WGS) entry which is preliminary data.</text>
</comment>
<keyword evidence="3 4" id="KW-0145">Chemotaxis</keyword>
<dbReference type="InterPro" id="IPR000673">
    <property type="entry name" value="Sig_transdc_resp-reg_Me-estase"/>
</dbReference>
<comment type="catalytic activity">
    <reaction evidence="3">
        <text>L-glutaminyl-[protein] + H2O = L-glutamyl-[protein] + NH4(+)</text>
        <dbReference type="Rhea" id="RHEA:16441"/>
        <dbReference type="Rhea" id="RHEA-COMP:10207"/>
        <dbReference type="Rhea" id="RHEA-COMP:10208"/>
        <dbReference type="ChEBI" id="CHEBI:15377"/>
        <dbReference type="ChEBI" id="CHEBI:28938"/>
        <dbReference type="ChEBI" id="CHEBI:29973"/>
        <dbReference type="ChEBI" id="CHEBI:30011"/>
        <dbReference type="EC" id="3.5.1.44"/>
    </reaction>
</comment>
<dbReference type="Gene3D" id="3.40.50.180">
    <property type="entry name" value="Methylesterase CheB, C-terminal domain"/>
    <property type="match status" value="1"/>
</dbReference>
<keyword evidence="3 5" id="KW-0597">Phosphoprotein</keyword>
<evidence type="ECO:0000256" key="1">
    <source>
        <dbReference type="ARBA" id="ARBA00022801"/>
    </source>
</evidence>
<feature type="active site" evidence="3 4">
    <location>
        <position position="214"/>
    </location>
</feature>
<dbReference type="Pfam" id="PF01339">
    <property type="entry name" value="CheB_methylest"/>
    <property type="match status" value="1"/>
</dbReference>
<comment type="similarity">
    <text evidence="3">Belongs to the CheB family.</text>
</comment>
<dbReference type="InterPro" id="IPR001789">
    <property type="entry name" value="Sig_transdc_resp-reg_receiver"/>
</dbReference>
<dbReference type="GO" id="GO:0050568">
    <property type="term" value="F:protein-glutamine glutaminase activity"/>
    <property type="evidence" value="ECO:0007669"/>
    <property type="project" value="UniProtKB-UniRule"/>
</dbReference>
<feature type="domain" description="Response regulatory" evidence="7">
    <location>
        <begin position="16"/>
        <end position="134"/>
    </location>
</feature>
<evidence type="ECO:0000256" key="5">
    <source>
        <dbReference type="PROSITE-ProRule" id="PRU00169"/>
    </source>
</evidence>
<feature type="domain" description="CheB-type methylesterase" evidence="8">
    <location>
        <begin position="175"/>
        <end position="368"/>
    </location>
</feature>
<feature type="compositionally biased region" description="Low complexity" evidence="6">
    <location>
        <begin position="369"/>
        <end position="388"/>
    </location>
</feature>
<dbReference type="PANTHER" id="PTHR42872">
    <property type="entry name" value="PROTEIN-GLUTAMATE METHYLESTERASE/PROTEIN-GLUTAMINE GLUTAMINASE"/>
    <property type="match status" value="1"/>
</dbReference>
<feature type="region of interest" description="Disordered" evidence="6">
    <location>
        <begin position="148"/>
        <end position="179"/>
    </location>
</feature>
<keyword evidence="3" id="KW-0963">Cytoplasm</keyword>
<dbReference type="InterPro" id="IPR035909">
    <property type="entry name" value="CheB_C"/>
</dbReference>
<feature type="active site" evidence="3 4">
    <location>
        <position position="187"/>
    </location>
</feature>
<dbReference type="SUPFAM" id="SSF52172">
    <property type="entry name" value="CheY-like"/>
    <property type="match status" value="1"/>
</dbReference>
<keyword evidence="10" id="KW-1185">Reference proteome</keyword>
<dbReference type="HAMAP" id="MF_00099">
    <property type="entry name" value="CheB_chemtxs"/>
    <property type="match status" value="1"/>
</dbReference>
<dbReference type="Gene3D" id="3.40.50.2300">
    <property type="match status" value="1"/>
</dbReference>
<dbReference type="GO" id="GO:0005737">
    <property type="term" value="C:cytoplasm"/>
    <property type="evidence" value="ECO:0007669"/>
    <property type="project" value="UniProtKB-SubCell"/>
</dbReference>
<comment type="PTM">
    <text evidence="3">Phosphorylated by CheA. Phosphorylation of the N-terminal regulatory domain activates the methylesterase activity.</text>
</comment>
<organism evidence="9 10">
    <name type="scientific">Kineococcus xinjiangensis</name>
    <dbReference type="NCBI Taxonomy" id="512762"/>
    <lineage>
        <taxon>Bacteria</taxon>
        <taxon>Bacillati</taxon>
        <taxon>Actinomycetota</taxon>
        <taxon>Actinomycetes</taxon>
        <taxon>Kineosporiales</taxon>
        <taxon>Kineosporiaceae</taxon>
        <taxon>Kineococcus</taxon>
    </lineage>
</organism>
<feature type="modified residue" description="4-aspartylphosphate" evidence="3 5">
    <location>
        <position position="67"/>
    </location>
</feature>
<gene>
    <name evidence="3" type="primary">cheB</name>
    <name evidence="9" type="ORF">CLV92_11128</name>
</gene>
<accession>A0A2S6IFX5</accession>
<dbReference type="PROSITE" id="PS50110">
    <property type="entry name" value="RESPONSE_REGULATORY"/>
    <property type="match status" value="1"/>
</dbReference>
<dbReference type="SUPFAM" id="SSF52738">
    <property type="entry name" value="Methylesterase CheB, C-terminal domain"/>
    <property type="match status" value="1"/>
</dbReference>
<keyword evidence="1 3" id="KW-0378">Hydrolase</keyword>
<dbReference type="EC" id="3.5.1.44" evidence="3"/>
<dbReference type="CDD" id="cd16432">
    <property type="entry name" value="CheB_Rec"/>
    <property type="match status" value="1"/>
</dbReference>
<dbReference type="PROSITE" id="PS50122">
    <property type="entry name" value="CHEB"/>
    <property type="match status" value="1"/>
</dbReference>
<dbReference type="SMART" id="SM00448">
    <property type="entry name" value="REC"/>
    <property type="match status" value="1"/>
</dbReference>
<dbReference type="InterPro" id="IPR011006">
    <property type="entry name" value="CheY-like_superfamily"/>
</dbReference>
<dbReference type="EC" id="3.1.1.61" evidence="3"/>
<comment type="function">
    <text evidence="3">Involved in chemotaxis. Part of a chemotaxis signal transduction system that modulates chemotaxis in response to various stimuli. Catalyzes the demethylation of specific methylglutamate residues introduced into the chemoreceptors (methyl-accepting chemotaxis proteins or MCP) by CheR. Also mediates the irreversible deamidation of specific glutamine residues to glutamic acid.</text>
</comment>
<evidence type="ECO:0000256" key="2">
    <source>
        <dbReference type="ARBA" id="ARBA00048267"/>
    </source>
</evidence>
<evidence type="ECO:0000313" key="9">
    <source>
        <dbReference type="EMBL" id="PPK93111.1"/>
    </source>
</evidence>
<name>A0A2S6IFX5_9ACTN</name>
<dbReference type="GO" id="GO:0006935">
    <property type="term" value="P:chemotaxis"/>
    <property type="evidence" value="ECO:0007669"/>
    <property type="project" value="UniProtKB-UniRule"/>
</dbReference>